<feature type="transmembrane region" description="Helical" evidence="5">
    <location>
        <begin position="17"/>
        <end position="37"/>
    </location>
</feature>
<evidence type="ECO:0000256" key="4">
    <source>
        <dbReference type="ARBA" id="ARBA00023136"/>
    </source>
</evidence>
<feature type="transmembrane region" description="Helical" evidence="5">
    <location>
        <begin position="107"/>
        <end position="129"/>
    </location>
</feature>
<name>A0A0K1EQU5_CHOCO</name>
<evidence type="ECO:0000256" key="3">
    <source>
        <dbReference type="ARBA" id="ARBA00022989"/>
    </source>
</evidence>
<evidence type="ECO:0000256" key="1">
    <source>
        <dbReference type="ARBA" id="ARBA00004141"/>
    </source>
</evidence>
<comment type="subcellular location">
    <subcellularLocation>
        <location evidence="1">Membrane</location>
        <topology evidence="1">Multi-pass membrane protein</topology>
    </subcellularLocation>
</comment>
<keyword evidence="3 5" id="KW-1133">Transmembrane helix</keyword>
<dbReference type="AlphaFoldDB" id="A0A0K1EQU5"/>
<feature type="transmembrane region" description="Helical" evidence="5">
    <location>
        <begin position="258"/>
        <end position="276"/>
    </location>
</feature>
<keyword evidence="4 5" id="KW-0472">Membrane</keyword>
<evidence type="ECO:0000313" key="7">
    <source>
        <dbReference type="EMBL" id="AKT42998.1"/>
    </source>
</evidence>
<feature type="transmembrane region" description="Helical" evidence="5">
    <location>
        <begin position="222"/>
        <end position="243"/>
    </location>
</feature>
<dbReference type="SUPFAM" id="SSF103473">
    <property type="entry name" value="MFS general substrate transporter"/>
    <property type="match status" value="1"/>
</dbReference>
<dbReference type="PANTHER" id="PTHR23508:SF10">
    <property type="entry name" value="CARBOXYLIC ACID TRANSPORTER PROTEIN HOMOLOG"/>
    <property type="match status" value="1"/>
</dbReference>
<feature type="transmembrane region" description="Helical" evidence="5">
    <location>
        <begin position="353"/>
        <end position="370"/>
    </location>
</feature>
<organism evidence="7 8">
    <name type="scientific">Chondromyces crocatus</name>
    <dbReference type="NCBI Taxonomy" id="52"/>
    <lineage>
        <taxon>Bacteria</taxon>
        <taxon>Pseudomonadati</taxon>
        <taxon>Myxococcota</taxon>
        <taxon>Polyangia</taxon>
        <taxon>Polyangiales</taxon>
        <taxon>Polyangiaceae</taxon>
        <taxon>Chondromyces</taxon>
    </lineage>
</organism>
<protein>
    <submittedName>
        <fullName evidence="7">MFS transporter permease</fullName>
    </submittedName>
</protein>
<accession>A0A0K1EQU5</accession>
<dbReference type="PANTHER" id="PTHR23508">
    <property type="entry name" value="CARBOXYLIC ACID TRANSPORTER PROTEIN HOMOLOG"/>
    <property type="match status" value="1"/>
</dbReference>
<dbReference type="GO" id="GO:0046943">
    <property type="term" value="F:carboxylic acid transmembrane transporter activity"/>
    <property type="evidence" value="ECO:0007669"/>
    <property type="project" value="TreeGrafter"/>
</dbReference>
<feature type="transmembrane region" description="Helical" evidence="5">
    <location>
        <begin position="168"/>
        <end position="187"/>
    </location>
</feature>
<feature type="transmembrane region" description="Helical" evidence="5">
    <location>
        <begin position="288"/>
        <end position="305"/>
    </location>
</feature>
<dbReference type="Proteomes" id="UP000067626">
    <property type="component" value="Chromosome"/>
</dbReference>
<feature type="transmembrane region" description="Helical" evidence="5">
    <location>
        <begin position="83"/>
        <end position="101"/>
    </location>
</feature>
<proteinExistence type="predicted"/>
<sequence length="414" mass="44217">MNDATSGTAKLSTYQRWLFFFLGVAGFFEGYDIFALSQLLPAIRAEMGLATASEGLLVGFINTGAILAFFLVRRADRWGRRKALTVTILGYTLFSLLTGLAPNIWVFAVAQLCARFFLLAEWAIGIVYAAEEFPAARRGMVIGALNGLNGLGAVVCAGIASPVAASPLGWRGVYFIGAVPLLLMAIARRSLRETQRFTTQVEQGGATGSFARLLEPPWRSRTLFLAAIWWLTYACVANAITFWKEHAVQERGYTGSEVGLYISVAAVAAIPLTFLAGKLLDRLGRRMGAVLIYGSLVVGVLGCYMAEPRSVVVVCLVFGIAGVTAVATVLSAYNAELFPTALRGDAFGLSNNLLGRTAMVLSPFVAGHAAESFGWGRTVAATTVLPLVALVLLLVAMPETRGRELEETSAQPAS</sequence>
<dbReference type="Pfam" id="PF07690">
    <property type="entry name" value="MFS_1"/>
    <property type="match status" value="1"/>
</dbReference>
<dbReference type="InterPro" id="IPR020846">
    <property type="entry name" value="MFS_dom"/>
</dbReference>
<evidence type="ECO:0000256" key="5">
    <source>
        <dbReference type="SAM" id="Phobius"/>
    </source>
</evidence>
<dbReference type="GO" id="GO:0005886">
    <property type="term" value="C:plasma membrane"/>
    <property type="evidence" value="ECO:0007669"/>
    <property type="project" value="TreeGrafter"/>
</dbReference>
<dbReference type="InterPro" id="IPR036259">
    <property type="entry name" value="MFS_trans_sf"/>
</dbReference>
<dbReference type="OrthoDB" id="9814026at2"/>
<evidence type="ECO:0000259" key="6">
    <source>
        <dbReference type="PROSITE" id="PS50850"/>
    </source>
</evidence>
<keyword evidence="8" id="KW-1185">Reference proteome</keyword>
<evidence type="ECO:0000256" key="2">
    <source>
        <dbReference type="ARBA" id="ARBA00022692"/>
    </source>
</evidence>
<dbReference type="KEGG" id="ccro:CMC5_072250"/>
<gene>
    <name evidence="7" type="ORF">CMC5_072250</name>
</gene>
<dbReference type="STRING" id="52.CMC5_072250"/>
<dbReference type="CDD" id="cd17316">
    <property type="entry name" value="MFS_SV2_like"/>
    <property type="match status" value="1"/>
</dbReference>
<keyword evidence="2 5" id="KW-0812">Transmembrane</keyword>
<feature type="transmembrane region" description="Helical" evidence="5">
    <location>
        <begin position="311"/>
        <end position="333"/>
    </location>
</feature>
<feature type="transmembrane region" description="Helical" evidence="5">
    <location>
        <begin position="49"/>
        <end position="71"/>
    </location>
</feature>
<feature type="transmembrane region" description="Helical" evidence="5">
    <location>
        <begin position="141"/>
        <end position="162"/>
    </location>
</feature>
<dbReference type="Gene3D" id="1.20.1250.20">
    <property type="entry name" value="MFS general substrate transporter like domains"/>
    <property type="match status" value="2"/>
</dbReference>
<evidence type="ECO:0000313" key="8">
    <source>
        <dbReference type="Proteomes" id="UP000067626"/>
    </source>
</evidence>
<dbReference type="RefSeq" id="WP_050434539.1">
    <property type="nucleotide sequence ID" value="NZ_CP012159.1"/>
</dbReference>
<dbReference type="EMBL" id="CP012159">
    <property type="protein sequence ID" value="AKT42998.1"/>
    <property type="molecule type" value="Genomic_DNA"/>
</dbReference>
<reference evidence="7 8" key="1">
    <citation type="submission" date="2015-07" db="EMBL/GenBank/DDBJ databases">
        <title>Genome analysis of myxobacterium Chondromyces crocatus Cm c5 reveals a high potential for natural compound synthesis and the genetic basis for the loss of fruiting body formation.</title>
        <authorList>
            <person name="Zaburannyi N."/>
            <person name="Bunk B."/>
            <person name="Maier J."/>
            <person name="Overmann J."/>
            <person name="Mueller R."/>
        </authorList>
    </citation>
    <scope>NUCLEOTIDE SEQUENCE [LARGE SCALE GENOMIC DNA]</scope>
    <source>
        <strain evidence="7 8">Cm c5</strain>
    </source>
</reference>
<feature type="transmembrane region" description="Helical" evidence="5">
    <location>
        <begin position="376"/>
        <end position="396"/>
    </location>
</feature>
<dbReference type="PROSITE" id="PS50850">
    <property type="entry name" value="MFS"/>
    <property type="match status" value="1"/>
</dbReference>
<dbReference type="InterPro" id="IPR011701">
    <property type="entry name" value="MFS"/>
</dbReference>
<feature type="domain" description="Major facilitator superfamily (MFS) profile" evidence="6">
    <location>
        <begin position="18"/>
        <end position="401"/>
    </location>
</feature>